<evidence type="ECO:0000313" key="15">
    <source>
        <dbReference type="Proteomes" id="UP001140172"/>
    </source>
</evidence>
<dbReference type="PRINTS" id="PR00979">
    <property type="entry name" value="TAFAZZIN"/>
</dbReference>
<evidence type="ECO:0000256" key="10">
    <source>
        <dbReference type="ARBA" id="ARBA00024323"/>
    </source>
</evidence>
<evidence type="ECO:0000256" key="5">
    <source>
        <dbReference type="ARBA" id="ARBA00022792"/>
    </source>
</evidence>
<dbReference type="OrthoDB" id="193467at2759"/>
<evidence type="ECO:0000256" key="2">
    <source>
        <dbReference type="ARBA" id="ARBA00010524"/>
    </source>
</evidence>
<accession>A0A9W8LLS3</accession>
<dbReference type="GO" id="GO:0005741">
    <property type="term" value="C:mitochondrial outer membrane"/>
    <property type="evidence" value="ECO:0007669"/>
    <property type="project" value="UniProtKB-SubCell"/>
</dbReference>
<sequence>MSAFLKLGFNKVVVDDLHKLTDIVEDPLRNQPVITITNHESTMDDPVMWGVLPLRMRWQPRMVRWTLGAQELLYRNPAANAFFALGQTIPTVRGDGIYQLAVEIALRRLADNQWLHVFPEGRVNQGTEMLRFKWGVGRMVMESERVPIVVPMFIRGMREVLPLRQKVPLPRPSPFTSVFYMRVGDPIDFTPELREWKRKRAFLTTIEEKEALDEAVRIAIVDRMWGSLDALKTSSSDSVIAAGLNP</sequence>
<evidence type="ECO:0000256" key="12">
    <source>
        <dbReference type="RuleBase" id="RU365062"/>
    </source>
</evidence>
<proteinExistence type="inferred from homology"/>
<name>A0A9W8LLS3_9FUNG</name>
<dbReference type="GO" id="GO:0005743">
    <property type="term" value="C:mitochondrial inner membrane"/>
    <property type="evidence" value="ECO:0007669"/>
    <property type="project" value="UniProtKB-SubCell"/>
</dbReference>
<evidence type="ECO:0000256" key="7">
    <source>
        <dbReference type="ARBA" id="ARBA00023128"/>
    </source>
</evidence>
<evidence type="ECO:0000256" key="1">
    <source>
        <dbReference type="ARBA" id="ARBA00004137"/>
    </source>
</evidence>
<dbReference type="Pfam" id="PF01553">
    <property type="entry name" value="Acyltransferase"/>
    <property type="match status" value="1"/>
</dbReference>
<evidence type="ECO:0000256" key="8">
    <source>
        <dbReference type="ARBA" id="ARBA00023136"/>
    </source>
</evidence>
<keyword evidence="5" id="KW-0999">Mitochondrion inner membrane</keyword>
<keyword evidence="15" id="KW-1185">Reference proteome</keyword>
<dbReference type="GO" id="GO:0035965">
    <property type="term" value="P:cardiolipin acyl-chain remodeling"/>
    <property type="evidence" value="ECO:0007669"/>
    <property type="project" value="TreeGrafter"/>
</dbReference>
<dbReference type="CDD" id="cd07989">
    <property type="entry name" value="LPLAT_AGPAT-like"/>
    <property type="match status" value="1"/>
</dbReference>
<feature type="domain" description="Phospholipid/glycerol acyltransferase" evidence="13">
    <location>
        <begin position="33"/>
        <end position="157"/>
    </location>
</feature>
<keyword evidence="8" id="KW-0472">Membrane</keyword>
<comment type="caution">
    <text evidence="14">The sequence shown here is derived from an EMBL/GenBank/DDBJ whole genome shotgun (WGS) entry which is preliminary data.</text>
</comment>
<keyword evidence="6" id="KW-0443">Lipid metabolism</keyword>
<evidence type="ECO:0000256" key="11">
    <source>
        <dbReference type="ARBA" id="ARBA00047906"/>
    </source>
</evidence>
<gene>
    <name evidence="14" type="primary">TAZ1</name>
    <name evidence="14" type="ORF">GGI15_002278</name>
</gene>
<dbReference type="EMBL" id="JANBUM010000115">
    <property type="protein sequence ID" value="KAJ2784383.1"/>
    <property type="molecule type" value="Genomic_DNA"/>
</dbReference>
<evidence type="ECO:0000256" key="4">
    <source>
        <dbReference type="ARBA" id="ARBA00022787"/>
    </source>
</evidence>
<evidence type="ECO:0000256" key="6">
    <source>
        <dbReference type="ARBA" id="ARBA00023098"/>
    </source>
</evidence>
<comment type="similarity">
    <text evidence="2 12">Belongs to the taffazin family.</text>
</comment>
<reference evidence="14" key="1">
    <citation type="submission" date="2022-07" db="EMBL/GenBank/DDBJ databases">
        <title>Phylogenomic reconstructions and comparative analyses of Kickxellomycotina fungi.</title>
        <authorList>
            <person name="Reynolds N.K."/>
            <person name="Stajich J.E."/>
            <person name="Barry K."/>
            <person name="Grigoriev I.V."/>
            <person name="Crous P."/>
            <person name="Smith M.E."/>
        </authorList>
    </citation>
    <scope>NUCLEOTIDE SEQUENCE</scope>
    <source>
        <strain evidence="14">BCRC 34489</strain>
    </source>
</reference>
<dbReference type="GO" id="GO:0047184">
    <property type="term" value="F:1-acylglycerophosphocholine O-acyltransferase activity"/>
    <property type="evidence" value="ECO:0007669"/>
    <property type="project" value="TreeGrafter"/>
</dbReference>
<keyword evidence="7" id="KW-0496">Mitochondrion</keyword>
<keyword evidence="3" id="KW-0808">Transferase</keyword>
<protein>
    <recommendedName>
        <fullName evidence="12">Tafazzin family protein</fullName>
    </recommendedName>
</protein>
<dbReference type="PANTHER" id="PTHR12497">
    <property type="entry name" value="TAZ PROTEIN TAFAZZIN"/>
    <property type="match status" value="1"/>
</dbReference>
<dbReference type="InterPro" id="IPR000872">
    <property type="entry name" value="Tafazzin"/>
</dbReference>
<dbReference type="AlphaFoldDB" id="A0A9W8LLS3"/>
<dbReference type="PANTHER" id="PTHR12497:SF0">
    <property type="entry name" value="TAFAZZIN"/>
    <property type="match status" value="1"/>
</dbReference>
<comment type="subcellular location">
    <subcellularLocation>
        <location evidence="1">Mitochondrion inner membrane</location>
        <topology evidence="1">Peripheral membrane protein</topology>
        <orientation evidence="1">Intermembrane side</orientation>
    </subcellularLocation>
    <subcellularLocation>
        <location evidence="10">Mitochondrion outer membrane</location>
        <topology evidence="10">Peripheral membrane protein</topology>
        <orientation evidence="10">Intermembrane side</orientation>
    </subcellularLocation>
</comment>
<evidence type="ECO:0000256" key="9">
    <source>
        <dbReference type="ARBA" id="ARBA00023315"/>
    </source>
</evidence>
<dbReference type="Proteomes" id="UP001140172">
    <property type="component" value="Unassembled WGS sequence"/>
</dbReference>
<comment type="catalytic activity">
    <reaction evidence="11">
        <text>1'-[1,2-diacyl-sn-glycero-3-phospho],3'-[1-acyl-sn-glycero-3-phospho]-glycerol + a 1,2-diacyl-sn-glycero-3-phosphocholine = a cardiolipin + a 1-acyl-sn-glycero-3-phosphocholine</text>
        <dbReference type="Rhea" id="RHEA:33731"/>
        <dbReference type="ChEBI" id="CHEBI:57643"/>
        <dbReference type="ChEBI" id="CHEBI:58168"/>
        <dbReference type="ChEBI" id="CHEBI:62237"/>
        <dbReference type="ChEBI" id="CHEBI:64743"/>
    </reaction>
    <physiologicalReaction direction="left-to-right" evidence="11">
        <dbReference type="Rhea" id="RHEA:33732"/>
    </physiologicalReaction>
    <physiologicalReaction direction="right-to-left" evidence="11">
        <dbReference type="Rhea" id="RHEA:33733"/>
    </physiologicalReaction>
</comment>
<dbReference type="GO" id="GO:0007007">
    <property type="term" value="P:inner mitochondrial membrane organization"/>
    <property type="evidence" value="ECO:0007669"/>
    <property type="project" value="TreeGrafter"/>
</dbReference>
<keyword evidence="9 14" id="KW-0012">Acyltransferase</keyword>
<evidence type="ECO:0000256" key="3">
    <source>
        <dbReference type="ARBA" id="ARBA00022679"/>
    </source>
</evidence>
<keyword evidence="4" id="KW-1000">Mitochondrion outer membrane</keyword>
<dbReference type="InterPro" id="IPR002123">
    <property type="entry name" value="Plipid/glycerol_acylTrfase"/>
</dbReference>
<dbReference type="SUPFAM" id="SSF69593">
    <property type="entry name" value="Glycerol-3-phosphate (1)-acyltransferase"/>
    <property type="match status" value="1"/>
</dbReference>
<evidence type="ECO:0000259" key="13">
    <source>
        <dbReference type="SMART" id="SM00563"/>
    </source>
</evidence>
<organism evidence="14 15">
    <name type="scientific">Coemansia interrupta</name>
    <dbReference type="NCBI Taxonomy" id="1126814"/>
    <lineage>
        <taxon>Eukaryota</taxon>
        <taxon>Fungi</taxon>
        <taxon>Fungi incertae sedis</taxon>
        <taxon>Zoopagomycota</taxon>
        <taxon>Kickxellomycotina</taxon>
        <taxon>Kickxellomycetes</taxon>
        <taxon>Kickxellales</taxon>
        <taxon>Kickxellaceae</taxon>
        <taxon>Coemansia</taxon>
    </lineage>
</organism>
<evidence type="ECO:0000313" key="14">
    <source>
        <dbReference type="EMBL" id="KAJ2784383.1"/>
    </source>
</evidence>
<dbReference type="SMART" id="SM00563">
    <property type="entry name" value="PlsC"/>
    <property type="match status" value="1"/>
</dbReference>